<dbReference type="SFLD" id="SFLDS00029">
    <property type="entry name" value="Radical_SAM"/>
    <property type="match status" value="1"/>
</dbReference>
<dbReference type="InterPro" id="IPR058240">
    <property type="entry name" value="rSAM_sf"/>
</dbReference>
<dbReference type="EMBL" id="JBHRZT010000011">
    <property type="protein sequence ID" value="MFC3882379.1"/>
    <property type="molecule type" value="Genomic_DNA"/>
</dbReference>
<comment type="cofactor">
    <cofactor evidence="1">
        <name>[4Fe-4S] cluster</name>
        <dbReference type="ChEBI" id="CHEBI:49883"/>
    </cofactor>
</comment>
<evidence type="ECO:0000256" key="6">
    <source>
        <dbReference type="ARBA" id="ARBA00023004"/>
    </source>
</evidence>
<dbReference type="Proteomes" id="UP001595752">
    <property type="component" value="Unassembled WGS sequence"/>
</dbReference>
<keyword evidence="5" id="KW-0560">Oxidoreductase</keyword>
<evidence type="ECO:0000256" key="4">
    <source>
        <dbReference type="ARBA" id="ARBA00022723"/>
    </source>
</evidence>
<dbReference type="PROSITE" id="PS51918">
    <property type="entry name" value="RADICAL_SAM"/>
    <property type="match status" value="1"/>
</dbReference>
<organism evidence="9 10">
    <name type="scientific">Bacillus songklensis</name>
    <dbReference type="NCBI Taxonomy" id="1069116"/>
    <lineage>
        <taxon>Bacteria</taxon>
        <taxon>Bacillati</taxon>
        <taxon>Bacillota</taxon>
        <taxon>Bacilli</taxon>
        <taxon>Bacillales</taxon>
        <taxon>Bacillaceae</taxon>
        <taxon>Bacillus</taxon>
    </lineage>
</organism>
<proteinExistence type="predicted"/>
<evidence type="ECO:0000313" key="10">
    <source>
        <dbReference type="Proteomes" id="UP001595752"/>
    </source>
</evidence>
<dbReference type="Gene3D" id="3.20.20.70">
    <property type="entry name" value="Aldolase class I"/>
    <property type="match status" value="1"/>
</dbReference>
<keyword evidence="10" id="KW-1185">Reference proteome</keyword>
<reference evidence="10" key="1">
    <citation type="journal article" date="2019" name="Int. J. Syst. Evol. Microbiol.">
        <title>The Global Catalogue of Microorganisms (GCM) 10K type strain sequencing project: providing services to taxonomists for standard genome sequencing and annotation.</title>
        <authorList>
            <consortium name="The Broad Institute Genomics Platform"/>
            <consortium name="The Broad Institute Genome Sequencing Center for Infectious Disease"/>
            <person name="Wu L."/>
            <person name="Ma J."/>
        </authorList>
    </citation>
    <scope>NUCLEOTIDE SEQUENCE [LARGE SCALE GENOMIC DNA]</scope>
    <source>
        <strain evidence="10">CCUG 61889</strain>
    </source>
</reference>
<dbReference type="InterPro" id="IPR013785">
    <property type="entry name" value="Aldolase_TIM"/>
</dbReference>
<name>A0ABV8AXI9_9BACI</name>
<keyword evidence="6" id="KW-0408">Iron</keyword>
<dbReference type="PANTHER" id="PTHR11228">
    <property type="entry name" value="RADICAL SAM DOMAIN PROTEIN"/>
    <property type="match status" value="1"/>
</dbReference>
<dbReference type="PROSITE" id="PS01305">
    <property type="entry name" value="MOAA_NIFB_PQQE"/>
    <property type="match status" value="1"/>
</dbReference>
<evidence type="ECO:0000256" key="3">
    <source>
        <dbReference type="ARBA" id="ARBA00022691"/>
    </source>
</evidence>
<evidence type="ECO:0000256" key="7">
    <source>
        <dbReference type="ARBA" id="ARBA00023014"/>
    </source>
</evidence>
<accession>A0ABV8AXI9</accession>
<dbReference type="SUPFAM" id="SSF102114">
    <property type="entry name" value="Radical SAM enzymes"/>
    <property type="match status" value="1"/>
</dbReference>
<keyword evidence="2" id="KW-0004">4Fe-4S</keyword>
<dbReference type="InterPro" id="IPR050377">
    <property type="entry name" value="Radical_SAM_PqqE_MftC-like"/>
</dbReference>
<dbReference type="CDD" id="cd01335">
    <property type="entry name" value="Radical_SAM"/>
    <property type="match status" value="1"/>
</dbReference>
<keyword evidence="7" id="KW-0411">Iron-sulfur</keyword>
<dbReference type="Pfam" id="PF04055">
    <property type="entry name" value="Radical_SAM"/>
    <property type="match status" value="1"/>
</dbReference>
<evidence type="ECO:0000256" key="2">
    <source>
        <dbReference type="ARBA" id="ARBA00022485"/>
    </source>
</evidence>
<evidence type="ECO:0000256" key="5">
    <source>
        <dbReference type="ARBA" id="ARBA00023002"/>
    </source>
</evidence>
<dbReference type="PANTHER" id="PTHR11228:SF7">
    <property type="entry name" value="PQQA PEPTIDE CYCLASE"/>
    <property type="match status" value="1"/>
</dbReference>
<comment type="caution">
    <text evidence="9">The sequence shown here is derived from an EMBL/GenBank/DDBJ whole genome shotgun (WGS) entry which is preliminary data.</text>
</comment>
<sequence length="359" mass="41004">MSNIMINKVCNLDCPYCFANDYVNVHDNNLRVSSNMTIENYQKSLEFALKIGTSRIGILGGEPTLHPEFKEILKITKQKDLPIMLFTNGVYIDKYYDIIEGQNVNLLINCNSEKIMGKKQFKRMYDNITYMVKENIKQPALPPYLSSVNEIGTVTLGLNMYEPGFEYEHIIDLVKETGIKKIRTSIAVPNTEEKTDSATKEYFYSVKPTMIEFFLRLKELGAVPIFDCNKIPLCVLTPEEVTLLDSFNLYEDSCGNCKRITNTNLLDGSNCSPVIDILPDLSILRCFGLSGKFVKKIDDFKEPLEVIDYYYQKFDSMAYTIPTFEDCIDCPAALKRKCMGGCLAFKMSKYDKVHEIITN</sequence>
<dbReference type="RefSeq" id="WP_377911803.1">
    <property type="nucleotide sequence ID" value="NZ_JBHRZT010000011.1"/>
</dbReference>
<evidence type="ECO:0000313" key="9">
    <source>
        <dbReference type="EMBL" id="MFC3882379.1"/>
    </source>
</evidence>
<gene>
    <name evidence="9" type="ORF">ACFOU2_02080</name>
</gene>
<protein>
    <submittedName>
        <fullName evidence="9">Radical SAM protein</fullName>
    </submittedName>
</protein>
<keyword evidence="3" id="KW-0949">S-adenosyl-L-methionine</keyword>
<dbReference type="InterPro" id="IPR007197">
    <property type="entry name" value="rSAM"/>
</dbReference>
<feature type="domain" description="Radical SAM core" evidence="8">
    <location>
        <begin position="1"/>
        <end position="218"/>
    </location>
</feature>
<dbReference type="InterPro" id="IPR000385">
    <property type="entry name" value="MoaA_NifB_PqqE_Fe-S-bd_CS"/>
</dbReference>
<keyword evidence="4" id="KW-0479">Metal-binding</keyword>
<dbReference type="SFLD" id="SFLDG01067">
    <property type="entry name" value="SPASM/twitch_domain_containing"/>
    <property type="match status" value="1"/>
</dbReference>
<evidence type="ECO:0000259" key="8">
    <source>
        <dbReference type="PROSITE" id="PS51918"/>
    </source>
</evidence>
<evidence type="ECO:0000256" key="1">
    <source>
        <dbReference type="ARBA" id="ARBA00001966"/>
    </source>
</evidence>